<comment type="caution">
    <text evidence="8">The sequence shown here is derived from an EMBL/GenBank/DDBJ whole genome shotgun (WGS) entry which is preliminary data.</text>
</comment>
<feature type="site" description="Lowers pKa of active site Tyr" evidence="6">
    <location>
        <position position="75"/>
    </location>
</feature>
<feature type="binding site" evidence="5">
    <location>
        <position position="108"/>
    </location>
    <ligand>
        <name>substrate</name>
    </ligand>
</feature>
<feature type="active site" description="Proton donor" evidence="4">
    <location>
        <position position="50"/>
    </location>
</feature>
<keyword evidence="2" id="KW-0521">NADP</keyword>
<evidence type="ECO:0000256" key="2">
    <source>
        <dbReference type="ARBA" id="ARBA00022857"/>
    </source>
</evidence>
<dbReference type="Proteomes" id="UP000239471">
    <property type="component" value="Unassembled WGS sequence"/>
</dbReference>
<evidence type="ECO:0000256" key="1">
    <source>
        <dbReference type="ARBA" id="ARBA00007905"/>
    </source>
</evidence>
<dbReference type="SUPFAM" id="SSF51430">
    <property type="entry name" value="NAD(P)-linked oxidoreductase"/>
    <property type="match status" value="1"/>
</dbReference>
<dbReference type="EC" id="1.1.1.-" evidence="8"/>
<comment type="similarity">
    <text evidence="1">Belongs to the aldo/keto reductase family.</text>
</comment>
<evidence type="ECO:0000259" key="7">
    <source>
        <dbReference type="Pfam" id="PF00248"/>
    </source>
</evidence>
<dbReference type="RefSeq" id="WP_106061129.1">
    <property type="nucleotide sequence ID" value="NZ_PVXQ01000057.1"/>
</dbReference>
<proteinExistence type="inferred from homology"/>
<dbReference type="AlphaFoldDB" id="A0A2T0B754"/>
<protein>
    <submittedName>
        <fullName evidence="8">Glyoxal reductase</fullName>
        <ecNumber evidence="8">1.1.1.-</ecNumber>
    </submittedName>
</protein>
<dbReference type="PROSITE" id="PS00062">
    <property type="entry name" value="ALDOKETO_REDUCTASE_2"/>
    <property type="match status" value="1"/>
</dbReference>
<evidence type="ECO:0000313" key="9">
    <source>
        <dbReference type="Proteomes" id="UP000239471"/>
    </source>
</evidence>
<accession>A0A2T0B754</accession>
<evidence type="ECO:0000313" key="8">
    <source>
        <dbReference type="EMBL" id="PRR79716.1"/>
    </source>
</evidence>
<dbReference type="InterPro" id="IPR023210">
    <property type="entry name" value="NADP_OxRdtase_dom"/>
</dbReference>
<dbReference type="GO" id="GO:0016616">
    <property type="term" value="F:oxidoreductase activity, acting on the CH-OH group of donors, NAD or NADP as acceptor"/>
    <property type="evidence" value="ECO:0007669"/>
    <property type="project" value="UniProtKB-ARBA"/>
</dbReference>
<name>A0A2T0B754_9CLOT</name>
<dbReference type="PANTHER" id="PTHR43827">
    <property type="entry name" value="2,5-DIKETO-D-GLUCONIC ACID REDUCTASE"/>
    <property type="match status" value="1"/>
</dbReference>
<dbReference type="Pfam" id="PF00248">
    <property type="entry name" value="Aldo_ket_red"/>
    <property type="match status" value="1"/>
</dbReference>
<dbReference type="PANTHER" id="PTHR43827:SF3">
    <property type="entry name" value="NADP-DEPENDENT OXIDOREDUCTASE DOMAIN-CONTAINING PROTEIN"/>
    <property type="match status" value="1"/>
</dbReference>
<evidence type="ECO:0000256" key="5">
    <source>
        <dbReference type="PIRSR" id="PIRSR000097-2"/>
    </source>
</evidence>
<dbReference type="PROSITE" id="PS00798">
    <property type="entry name" value="ALDOKETO_REDUCTASE_1"/>
    <property type="match status" value="1"/>
</dbReference>
<evidence type="ECO:0000256" key="6">
    <source>
        <dbReference type="PIRSR" id="PIRSR000097-3"/>
    </source>
</evidence>
<dbReference type="InterPro" id="IPR036812">
    <property type="entry name" value="NAD(P)_OxRdtase_dom_sf"/>
</dbReference>
<dbReference type="InterPro" id="IPR020471">
    <property type="entry name" value="AKR"/>
</dbReference>
<dbReference type="InterPro" id="IPR018170">
    <property type="entry name" value="Aldo/ket_reductase_CS"/>
</dbReference>
<dbReference type="PIRSF" id="PIRSF000097">
    <property type="entry name" value="AKR"/>
    <property type="match status" value="1"/>
</dbReference>
<dbReference type="FunFam" id="3.20.20.100:FF:000015">
    <property type="entry name" value="Oxidoreductase, aldo/keto reductase family"/>
    <property type="match status" value="1"/>
</dbReference>
<keyword evidence="3 8" id="KW-0560">Oxidoreductase</keyword>
<evidence type="ECO:0000256" key="3">
    <source>
        <dbReference type="ARBA" id="ARBA00023002"/>
    </source>
</evidence>
<dbReference type="Gene3D" id="3.20.20.100">
    <property type="entry name" value="NADP-dependent oxidoreductase domain"/>
    <property type="match status" value="1"/>
</dbReference>
<dbReference type="OrthoDB" id="9804790at2"/>
<dbReference type="PRINTS" id="PR00069">
    <property type="entry name" value="ALDKETRDTASE"/>
</dbReference>
<keyword evidence="9" id="KW-1185">Reference proteome</keyword>
<reference evidence="8 9" key="1">
    <citation type="submission" date="2018-03" db="EMBL/GenBank/DDBJ databases">
        <title>Genome sequence of Clostridium vincentii DSM 10228.</title>
        <authorList>
            <person name="Poehlein A."/>
            <person name="Daniel R."/>
        </authorList>
    </citation>
    <scope>NUCLEOTIDE SEQUENCE [LARGE SCALE GENOMIC DNA]</scope>
    <source>
        <strain evidence="8 9">DSM 10228</strain>
    </source>
</reference>
<gene>
    <name evidence="8" type="primary">yvgN</name>
    <name evidence="8" type="ORF">CLVI_32640</name>
</gene>
<sequence length="272" mass="31005">MNITTKLEMNNGKEIYQFGLGVWRGGEETKNSVLAALKAGYRHIDTAAAYKNEEAVGEAIRESGIAREELFITTKLWNQDMRDHKVKEAFELSLKKLGLDYVDLYLIHWPVKGEYINSYKVMEKLYESSKTKAIGVSNFKVHQLKDLLENTDIVPAINQMEFNPQMQDNEILNMCTEKGIILEAWSPLGSGACLEDEALKVIASKHNKSVAQVIIRCLLQKGIVVFPKSVHENRIKENSNVFDFELTFEEIELINNMNKNLRTGPDPDTFNF</sequence>
<organism evidence="8 9">
    <name type="scientific">Clostridium vincentii</name>
    <dbReference type="NCBI Taxonomy" id="52704"/>
    <lineage>
        <taxon>Bacteria</taxon>
        <taxon>Bacillati</taxon>
        <taxon>Bacillota</taxon>
        <taxon>Clostridia</taxon>
        <taxon>Eubacteriales</taxon>
        <taxon>Clostridiaceae</taxon>
        <taxon>Clostridium</taxon>
    </lineage>
</organism>
<feature type="domain" description="NADP-dependent oxidoreductase" evidence="7">
    <location>
        <begin position="27"/>
        <end position="258"/>
    </location>
</feature>
<evidence type="ECO:0000256" key="4">
    <source>
        <dbReference type="PIRSR" id="PIRSR000097-1"/>
    </source>
</evidence>
<dbReference type="EMBL" id="PVXQ01000057">
    <property type="protein sequence ID" value="PRR79716.1"/>
    <property type="molecule type" value="Genomic_DNA"/>
</dbReference>